<dbReference type="AlphaFoldDB" id="A0A3E1C0K7"/>
<reference evidence="1 2" key="1">
    <citation type="submission" date="2017-03" db="EMBL/GenBank/DDBJ databases">
        <title>Genome analysis of Rhizobial strains effectives or ineffectives for nitrogen fixation isolated from bean seeds.</title>
        <authorList>
            <person name="Peralta H."/>
            <person name="Aguilar-Vera A."/>
            <person name="Mora Y."/>
            <person name="Vargas-Lagunas C."/>
            <person name="Girard L."/>
            <person name="Mora J."/>
        </authorList>
    </citation>
    <scope>NUCLEOTIDE SEQUENCE [LARGE SCALE GENOMIC DNA]</scope>
    <source>
        <strain evidence="1 2">CCGM5</strain>
    </source>
</reference>
<evidence type="ECO:0000313" key="1">
    <source>
        <dbReference type="EMBL" id="RFC00301.1"/>
    </source>
</evidence>
<dbReference type="Proteomes" id="UP000256748">
    <property type="component" value="Unassembled WGS sequence"/>
</dbReference>
<dbReference type="GO" id="GO:0019825">
    <property type="term" value="F:oxygen binding"/>
    <property type="evidence" value="ECO:0007669"/>
    <property type="project" value="InterPro"/>
</dbReference>
<accession>A0A3E1C0K7</accession>
<sequence>MNQHNISLVQQSFKKLVPRADQVGLMFYGRLFETFPEVRPLFAEDIGACR</sequence>
<dbReference type="SUPFAM" id="SSF46458">
    <property type="entry name" value="Globin-like"/>
    <property type="match status" value="1"/>
</dbReference>
<protein>
    <submittedName>
        <fullName evidence="1">Uncharacterized protein</fullName>
    </submittedName>
</protein>
<gene>
    <name evidence="1" type="ORF">B5K10_02360</name>
</gene>
<comment type="caution">
    <text evidence="1">The sequence shown here is derived from an EMBL/GenBank/DDBJ whole genome shotgun (WGS) entry which is preliminary data.</text>
</comment>
<dbReference type="Gene3D" id="1.10.490.10">
    <property type="entry name" value="Globins"/>
    <property type="match status" value="1"/>
</dbReference>
<proteinExistence type="predicted"/>
<organism evidence="1 2">
    <name type="scientific">Rhizobium leguminosarum bv. trifolii</name>
    <dbReference type="NCBI Taxonomy" id="386"/>
    <lineage>
        <taxon>Bacteria</taxon>
        <taxon>Pseudomonadati</taxon>
        <taxon>Pseudomonadota</taxon>
        <taxon>Alphaproteobacteria</taxon>
        <taxon>Hyphomicrobiales</taxon>
        <taxon>Rhizobiaceae</taxon>
        <taxon>Rhizobium/Agrobacterium group</taxon>
        <taxon>Rhizobium</taxon>
    </lineage>
</organism>
<evidence type="ECO:0000313" key="2">
    <source>
        <dbReference type="Proteomes" id="UP000256748"/>
    </source>
</evidence>
<dbReference type="EMBL" id="NAOO01000003">
    <property type="protein sequence ID" value="RFC00301.1"/>
    <property type="molecule type" value="Genomic_DNA"/>
</dbReference>
<dbReference type="InterPro" id="IPR009050">
    <property type="entry name" value="Globin-like_sf"/>
</dbReference>
<dbReference type="RefSeq" id="WP_116272199.1">
    <property type="nucleotide sequence ID" value="NZ_KZ859521.1"/>
</dbReference>
<dbReference type="InterPro" id="IPR012292">
    <property type="entry name" value="Globin/Proto"/>
</dbReference>
<dbReference type="GO" id="GO:0020037">
    <property type="term" value="F:heme binding"/>
    <property type="evidence" value="ECO:0007669"/>
    <property type="project" value="InterPro"/>
</dbReference>
<name>A0A3E1C0K7_RHILT</name>